<name>W2HVP9_PHYNI</name>
<dbReference type="EMBL" id="KI689726">
    <property type="protein sequence ID" value="ETK71835.1"/>
    <property type="molecule type" value="Genomic_DNA"/>
</dbReference>
<reference evidence="2" key="2">
    <citation type="submission" date="2013-11" db="EMBL/GenBank/DDBJ databases">
        <title>The Genome Sequence of Phytophthora parasitica CJ05E6.</title>
        <authorList>
            <consortium name="The Broad Institute Genomics Platform"/>
            <person name="Russ C."/>
            <person name="Tyler B."/>
            <person name="Panabieres F."/>
            <person name="Shan W."/>
            <person name="Tripathy S."/>
            <person name="Grunwald N."/>
            <person name="Machado M."/>
            <person name="Johnson C.S."/>
            <person name="Arredondo F."/>
            <person name="Hong C."/>
            <person name="Coffey M."/>
            <person name="Young S.K."/>
            <person name="Zeng Q."/>
            <person name="Gargeya S."/>
            <person name="Fitzgerald M."/>
            <person name="Abouelleil A."/>
            <person name="Alvarado L."/>
            <person name="Chapman S.B."/>
            <person name="Gainer-Dewar J."/>
            <person name="Goldberg J."/>
            <person name="Griggs A."/>
            <person name="Gujja S."/>
            <person name="Hansen M."/>
            <person name="Howarth C."/>
            <person name="Imamovic A."/>
            <person name="Ireland A."/>
            <person name="Larimer J."/>
            <person name="McCowan C."/>
            <person name="Murphy C."/>
            <person name="Pearson M."/>
            <person name="Poon T.W."/>
            <person name="Priest M."/>
            <person name="Roberts A."/>
            <person name="Saif S."/>
            <person name="Shea T."/>
            <person name="Sykes S."/>
            <person name="Wortman J."/>
            <person name="Nusbaum C."/>
            <person name="Birren B."/>
        </authorList>
    </citation>
    <scope>NUCLEOTIDE SEQUENCE [LARGE SCALE GENOMIC DNA]</scope>
    <source>
        <strain evidence="2">CJ05E6</strain>
    </source>
</reference>
<evidence type="ECO:0000313" key="1">
    <source>
        <dbReference type="EMBL" id="ETK71835.1"/>
    </source>
</evidence>
<dbReference type="AlphaFoldDB" id="W2HVP9"/>
<dbReference type="Proteomes" id="UP000053864">
    <property type="component" value="Unassembled WGS sequence"/>
</dbReference>
<proteinExistence type="predicted"/>
<dbReference type="VEuPathDB" id="FungiDB:PPTG_06305"/>
<dbReference type="EMBL" id="KI676547">
    <property type="protein sequence ID" value="ETL25267.1"/>
    <property type="molecule type" value="Genomic_DNA"/>
</dbReference>
<protein>
    <submittedName>
        <fullName evidence="2">Uncharacterized protein</fullName>
    </submittedName>
</protein>
<gene>
    <name evidence="1" type="ORF">L915_20979</name>
    <name evidence="2" type="ORF">L916_20858</name>
</gene>
<organism evidence="2">
    <name type="scientific">Phytophthora nicotianae</name>
    <name type="common">Potato buckeye rot agent</name>
    <name type="synonym">Phytophthora parasitica</name>
    <dbReference type="NCBI Taxonomy" id="4792"/>
    <lineage>
        <taxon>Eukaryota</taxon>
        <taxon>Sar</taxon>
        <taxon>Stramenopiles</taxon>
        <taxon>Oomycota</taxon>
        <taxon>Peronosporomycetes</taxon>
        <taxon>Peronosporales</taxon>
        <taxon>Peronosporaceae</taxon>
        <taxon>Phytophthora</taxon>
    </lineage>
</organism>
<reference evidence="1" key="1">
    <citation type="submission" date="2013-11" db="EMBL/GenBank/DDBJ databases">
        <title>The Genome Sequence of Phytophthora parasitica CJ02B3.</title>
        <authorList>
            <consortium name="The Broad Institute Genomics Platform"/>
            <person name="Russ C."/>
            <person name="Tyler B."/>
            <person name="Panabieres F."/>
            <person name="Shan W."/>
            <person name="Tripathy S."/>
            <person name="Grunwald N."/>
            <person name="Machado M."/>
            <person name="Johnson C.S."/>
            <person name="Arredondo F."/>
            <person name="Hong C."/>
            <person name="Coffey M."/>
            <person name="Young S.K."/>
            <person name="Zeng Q."/>
            <person name="Gargeya S."/>
            <person name="Fitzgerald M."/>
            <person name="Abouelleil A."/>
            <person name="Alvarado L."/>
            <person name="Chapman S.B."/>
            <person name="Gainer-Dewar J."/>
            <person name="Goldberg J."/>
            <person name="Griggs A."/>
            <person name="Gujja S."/>
            <person name="Hansen M."/>
            <person name="Howarth C."/>
            <person name="Imamovic A."/>
            <person name="Ireland A."/>
            <person name="Larimer J."/>
            <person name="McCowan C."/>
            <person name="Murphy C."/>
            <person name="Pearson M."/>
            <person name="Poon T.W."/>
            <person name="Priest M."/>
            <person name="Roberts A."/>
            <person name="Saif S."/>
            <person name="Shea T."/>
            <person name="Sykes S."/>
            <person name="Wortman J."/>
            <person name="Nusbaum C."/>
            <person name="Birren B."/>
        </authorList>
    </citation>
    <scope>NUCLEOTIDE SEQUENCE [LARGE SCALE GENOMIC DNA]</scope>
    <source>
        <strain evidence="1">CJ02B3</strain>
    </source>
</reference>
<dbReference type="Proteomes" id="UP000053236">
    <property type="component" value="Unassembled WGS sequence"/>
</dbReference>
<accession>W2HVP9</accession>
<evidence type="ECO:0000313" key="2">
    <source>
        <dbReference type="EMBL" id="ETL25267.1"/>
    </source>
</evidence>
<sequence length="182" mass="20409">MHFWRFDFSARRAWYAYGAVNLSNFSTSVAMPKARKPESLGDISNALMVLLVFAEEFFDHHTCRLISGSREFVSKNYVVSASGAQSTWELSRSGSTACLKATELPPRWTPVMDDFTNGNSQEALLARPGFAKYAIRYPDRTFTVIDSCLHKGDGKNGIIFPFDWNTSDGDNPFDQEDTSRGP</sequence>